<sequence length="51" mass="5689">MLGNNIYRLDSESITNAPSSIYIYCICACSVLEDSYSAFQIILFVSSKDDD</sequence>
<organism evidence="1 2">
    <name type="scientific">Onchocerca volvulus</name>
    <dbReference type="NCBI Taxonomy" id="6282"/>
    <lineage>
        <taxon>Eukaryota</taxon>
        <taxon>Metazoa</taxon>
        <taxon>Ecdysozoa</taxon>
        <taxon>Nematoda</taxon>
        <taxon>Chromadorea</taxon>
        <taxon>Rhabditida</taxon>
        <taxon>Spirurina</taxon>
        <taxon>Spiruromorpha</taxon>
        <taxon>Filarioidea</taxon>
        <taxon>Onchocercidae</taxon>
        <taxon>Onchocerca</taxon>
    </lineage>
</organism>
<dbReference type="AlphaFoldDB" id="A0A8R1XX72"/>
<evidence type="ECO:0000313" key="1">
    <source>
        <dbReference type="EnsemblMetazoa" id="OVOC2165.1"/>
    </source>
</evidence>
<reference evidence="1" key="2">
    <citation type="submission" date="2022-06" db="UniProtKB">
        <authorList>
            <consortium name="EnsemblMetazoa"/>
        </authorList>
    </citation>
    <scope>IDENTIFICATION</scope>
</reference>
<dbReference type="Proteomes" id="UP000024404">
    <property type="component" value="Unassembled WGS sequence"/>
</dbReference>
<dbReference type="EMBL" id="CMVM020000072">
    <property type="status" value="NOT_ANNOTATED_CDS"/>
    <property type="molecule type" value="Genomic_DNA"/>
</dbReference>
<accession>A0A8R1XX72</accession>
<evidence type="ECO:0000313" key="2">
    <source>
        <dbReference type="Proteomes" id="UP000024404"/>
    </source>
</evidence>
<keyword evidence="2" id="KW-1185">Reference proteome</keyword>
<name>A0A8R1XX72_ONCVO</name>
<dbReference type="EnsemblMetazoa" id="OVOC2165.1">
    <property type="protein sequence ID" value="OVOC2165.1"/>
    <property type="gene ID" value="WBGene00238974"/>
</dbReference>
<proteinExistence type="predicted"/>
<protein>
    <submittedName>
        <fullName evidence="1">Uncharacterized protein</fullName>
    </submittedName>
</protein>
<reference evidence="2" key="1">
    <citation type="submission" date="2013-10" db="EMBL/GenBank/DDBJ databases">
        <title>Genome sequencing of Onchocerca volvulus.</title>
        <authorList>
            <person name="Cotton J."/>
            <person name="Tsai J."/>
            <person name="Stanley E."/>
            <person name="Tracey A."/>
            <person name="Holroyd N."/>
            <person name="Lustigman S."/>
            <person name="Berriman M."/>
        </authorList>
    </citation>
    <scope>NUCLEOTIDE SEQUENCE</scope>
</reference>